<protein>
    <submittedName>
        <fullName evidence="10">HES6 protein</fullName>
    </submittedName>
</protein>
<dbReference type="GO" id="GO:0046983">
    <property type="term" value="F:protein dimerization activity"/>
    <property type="evidence" value="ECO:0007669"/>
    <property type="project" value="InterPro"/>
</dbReference>
<reference evidence="10 11" key="1">
    <citation type="submission" date="2019-09" db="EMBL/GenBank/DDBJ databases">
        <title>Bird 10,000 Genomes (B10K) Project - Family phase.</title>
        <authorList>
            <person name="Zhang G."/>
        </authorList>
    </citation>
    <scope>NUCLEOTIDE SEQUENCE [LARGE SCALE GENOMIC DNA]</scope>
    <source>
        <strain evidence="10">OUT-0054</strain>
        <tissue evidence="10">Blood</tissue>
    </source>
</reference>
<dbReference type="GO" id="GO:0005634">
    <property type="term" value="C:nucleus"/>
    <property type="evidence" value="ECO:0007669"/>
    <property type="project" value="UniProtKB-SubCell"/>
</dbReference>
<dbReference type="InterPro" id="IPR003650">
    <property type="entry name" value="Orange_dom"/>
</dbReference>
<feature type="non-terminal residue" evidence="10">
    <location>
        <position position="226"/>
    </location>
</feature>
<evidence type="ECO:0000256" key="5">
    <source>
        <dbReference type="ARBA" id="ARBA00023163"/>
    </source>
</evidence>
<dbReference type="OrthoDB" id="6085656at2759"/>
<dbReference type="PROSITE" id="PS51054">
    <property type="entry name" value="ORANGE"/>
    <property type="match status" value="1"/>
</dbReference>
<keyword evidence="11" id="KW-1185">Reference proteome</keyword>
<dbReference type="Pfam" id="PF07527">
    <property type="entry name" value="Hairy_orange"/>
    <property type="match status" value="1"/>
</dbReference>
<keyword evidence="2" id="KW-0678">Repressor</keyword>
<dbReference type="InterPro" id="IPR036638">
    <property type="entry name" value="HLH_DNA-bd_sf"/>
</dbReference>
<feature type="domain" description="BHLH" evidence="8">
    <location>
        <begin position="18"/>
        <end position="72"/>
    </location>
</feature>
<dbReference type="Gene3D" id="4.10.280.10">
    <property type="entry name" value="Helix-loop-helix DNA-binding domain"/>
    <property type="match status" value="1"/>
</dbReference>
<dbReference type="GO" id="GO:0003677">
    <property type="term" value="F:DNA binding"/>
    <property type="evidence" value="ECO:0007669"/>
    <property type="project" value="UniProtKB-KW"/>
</dbReference>
<accession>A0A7K7PDK0</accession>
<dbReference type="SMART" id="SM00353">
    <property type="entry name" value="HLH"/>
    <property type="match status" value="1"/>
</dbReference>
<evidence type="ECO:0000313" key="10">
    <source>
        <dbReference type="EMBL" id="NWZ65251.1"/>
    </source>
</evidence>
<feature type="non-terminal residue" evidence="10">
    <location>
        <position position="1"/>
    </location>
</feature>
<feature type="compositionally biased region" description="Polar residues" evidence="7">
    <location>
        <begin position="206"/>
        <end position="216"/>
    </location>
</feature>
<evidence type="ECO:0000259" key="9">
    <source>
        <dbReference type="PROSITE" id="PS51054"/>
    </source>
</evidence>
<proteinExistence type="predicted"/>
<keyword evidence="6" id="KW-0539">Nucleus</keyword>
<dbReference type="Proteomes" id="UP000549775">
    <property type="component" value="Unassembled WGS sequence"/>
</dbReference>
<dbReference type="SUPFAM" id="SSF158457">
    <property type="entry name" value="Orange domain-like"/>
    <property type="match status" value="1"/>
</dbReference>
<dbReference type="CDD" id="cd11410">
    <property type="entry name" value="bHLH_O_HES"/>
    <property type="match status" value="1"/>
</dbReference>
<dbReference type="PANTHER" id="PTHR10985">
    <property type="entry name" value="BASIC HELIX-LOOP-HELIX TRANSCRIPTION FACTOR, HES-RELATED"/>
    <property type="match status" value="1"/>
</dbReference>
<evidence type="ECO:0000313" key="11">
    <source>
        <dbReference type="Proteomes" id="UP000549775"/>
    </source>
</evidence>
<feature type="region of interest" description="Disordered" evidence="7">
    <location>
        <begin position="151"/>
        <end position="173"/>
    </location>
</feature>
<gene>
    <name evidence="10" type="primary">Hes6_0</name>
    <name evidence="10" type="ORF">ACRARU_R04967</name>
</gene>
<evidence type="ECO:0000259" key="8">
    <source>
        <dbReference type="PROSITE" id="PS50888"/>
    </source>
</evidence>
<sequence>MTAAATTGTHKVASTKEERKLRKPLIERKRRERINNCLDQLKETVVGAFHLDQSKLEKADILEMTVKHLQNIQSSKMMADSKVGLEAQQRYSTGYIQCMHEVHNLLLTCEWMDKTLGARLLNHLLKSLPRSGEDTCKGALRFLSSAQQPLLMQKSPLSPKSSTRGTNPSQERLYPVDNKQASKNSFQLPSLSVFNQVDAAPPKQVLQPNFSHNNPRMESLDMWRPW</sequence>
<keyword evidence="4" id="KW-0238">DNA-binding</keyword>
<dbReference type="FunFam" id="4.10.280.10:FF:000009">
    <property type="entry name" value="Transcription factor HES-1"/>
    <property type="match status" value="1"/>
</dbReference>
<dbReference type="InterPro" id="IPR011598">
    <property type="entry name" value="bHLH_dom"/>
</dbReference>
<dbReference type="GO" id="GO:0006355">
    <property type="term" value="P:regulation of DNA-templated transcription"/>
    <property type="evidence" value="ECO:0007669"/>
    <property type="project" value="InterPro"/>
</dbReference>
<feature type="region of interest" description="Disordered" evidence="7">
    <location>
        <begin position="1"/>
        <end position="22"/>
    </location>
</feature>
<dbReference type="AlphaFoldDB" id="A0A7K7PDK0"/>
<dbReference type="Gene3D" id="6.10.250.980">
    <property type="match status" value="1"/>
</dbReference>
<evidence type="ECO:0000256" key="2">
    <source>
        <dbReference type="ARBA" id="ARBA00022491"/>
    </source>
</evidence>
<feature type="compositionally biased region" description="Polar residues" evidence="7">
    <location>
        <begin position="151"/>
        <end position="170"/>
    </location>
</feature>
<evidence type="ECO:0000256" key="6">
    <source>
        <dbReference type="ARBA" id="ARBA00023242"/>
    </source>
</evidence>
<dbReference type="InterPro" id="IPR050370">
    <property type="entry name" value="HES_HEY"/>
</dbReference>
<dbReference type="EMBL" id="VZST01000494">
    <property type="protein sequence ID" value="NWZ65251.1"/>
    <property type="molecule type" value="Genomic_DNA"/>
</dbReference>
<name>A0A7K7PDK0_ACRAR</name>
<feature type="region of interest" description="Disordered" evidence="7">
    <location>
        <begin position="204"/>
        <end position="226"/>
    </location>
</feature>
<dbReference type="SUPFAM" id="SSF47459">
    <property type="entry name" value="HLH, helix-loop-helix DNA-binding domain"/>
    <property type="match status" value="1"/>
</dbReference>
<feature type="domain" description="Orange" evidence="9">
    <location>
        <begin position="91"/>
        <end position="124"/>
    </location>
</feature>
<evidence type="ECO:0000256" key="3">
    <source>
        <dbReference type="ARBA" id="ARBA00023015"/>
    </source>
</evidence>
<comment type="subcellular location">
    <subcellularLocation>
        <location evidence="1">Nucleus</location>
    </subcellularLocation>
</comment>
<evidence type="ECO:0000256" key="4">
    <source>
        <dbReference type="ARBA" id="ARBA00023125"/>
    </source>
</evidence>
<evidence type="ECO:0000256" key="1">
    <source>
        <dbReference type="ARBA" id="ARBA00004123"/>
    </source>
</evidence>
<keyword evidence="3" id="KW-0805">Transcription regulation</keyword>
<dbReference type="Pfam" id="PF00010">
    <property type="entry name" value="HLH"/>
    <property type="match status" value="1"/>
</dbReference>
<dbReference type="PROSITE" id="PS50888">
    <property type="entry name" value="BHLH"/>
    <property type="match status" value="1"/>
</dbReference>
<evidence type="ECO:0000256" key="7">
    <source>
        <dbReference type="SAM" id="MobiDB-lite"/>
    </source>
</evidence>
<comment type="caution">
    <text evidence="10">The sequence shown here is derived from an EMBL/GenBank/DDBJ whole genome shotgun (WGS) entry which is preliminary data.</text>
</comment>
<keyword evidence="5" id="KW-0804">Transcription</keyword>
<organism evidence="10 11">
    <name type="scientific">Acrocephalus arundinaceus</name>
    <name type="common">Great reed-warbler</name>
    <dbReference type="NCBI Taxonomy" id="39621"/>
    <lineage>
        <taxon>Eukaryota</taxon>
        <taxon>Metazoa</taxon>
        <taxon>Chordata</taxon>
        <taxon>Craniata</taxon>
        <taxon>Vertebrata</taxon>
        <taxon>Euteleostomi</taxon>
        <taxon>Archelosauria</taxon>
        <taxon>Archosauria</taxon>
        <taxon>Dinosauria</taxon>
        <taxon>Saurischia</taxon>
        <taxon>Theropoda</taxon>
        <taxon>Coelurosauria</taxon>
        <taxon>Aves</taxon>
        <taxon>Neognathae</taxon>
        <taxon>Neoaves</taxon>
        <taxon>Telluraves</taxon>
        <taxon>Australaves</taxon>
        <taxon>Passeriformes</taxon>
        <taxon>Sylvioidea</taxon>
        <taxon>Sylviidae</taxon>
        <taxon>Acrocephalinae</taxon>
        <taxon>Acrocephalus</taxon>
    </lineage>
</organism>